<evidence type="ECO:0000313" key="2">
    <source>
        <dbReference type="WBParaSite" id="nRc.2.0.1.t18100-RA"/>
    </source>
</evidence>
<name>A0A915IXG0_ROMCU</name>
<organism evidence="1 2">
    <name type="scientific">Romanomermis culicivorax</name>
    <name type="common">Nematode worm</name>
    <dbReference type="NCBI Taxonomy" id="13658"/>
    <lineage>
        <taxon>Eukaryota</taxon>
        <taxon>Metazoa</taxon>
        <taxon>Ecdysozoa</taxon>
        <taxon>Nematoda</taxon>
        <taxon>Enoplea</taxon>
        <taxon>Dorylaimia</taxon>
        <taxon>Mermithida</taxon>
        <taxon>Mermithoidea</taxon>
        <taxon>Mermithidae</taxon>
        <taxon>Romanomermis</taxon>
    </lineage>
</organism>
<reference evidence="2" key="1">
    <citation type="submission" date="2022-11" db="UniProtKB">
        <authorList>
            <consortium name="WormBaseParasite"/>
        </authorList>
    </citation>
    <scope>IDENTIFICATION</scope>
</reference>
<sequence>LRSLSENVLYFRRLDYLSSKTILICTLFADFIFDEDACRPHGFTPALTCDGCQELYRWKLDALKSTCEKCCSTPASQEE</sequence>
<protein>
    <submittedName>
        <fullName evidence="2">Uncharacterized protein</fullName>
    </submittedName>
</protein>
<dbReference type="Proteomes" id="UP000887565">
    <property type="component" value="Unplaced"/>
</dbReference>
<accession>A0A915IXG0</accession>
<proteinExistence type="predicted"/>
<dbReference type="WBParaSite" id="nRc.2.0.1.t18100-RA">
    <property type="protein sequence ID" value="nRc.2.0.1.t18100-RA"/>
    <property type="gene ID" value="nRc.2.0.1.g18100"/>
</dbReference>
<evidence type="ECO:0000313" key="1">
    <source>
        <dbReference type="Proteomes" id="UP000887565"/>
    </source>
</evidence>
<keyword evidence="1" id="KW-1185">Reference proteome</keyword>
<dbReference type="AlphaFoldDB" id="A0A915IXG0"/>